<evidence type="ECO:0000256" key="1">
    <source>
        <dbReference type="SAM" id="MobiDB-lite"/>
    </source>
</evidence>
<accession>A0ABN9T4B7</accession>
<reference evidence="2" key="1">
    <citation type="submission" date="2023-10" db="EMBL/GenBank/DDBJ databases">
        <authorList>
            <person name="Chen Y."/>
            <person name="Shah S."/>
            <person name="Dougan E. K."/>
            <person name="Thang M."/>
            <person name="Chan C."/>
        </authorList>
    </citation>
    <scope>NUCLEOTIDE SEQUENCE [LARGE SCALE GENOMIC DNA]</scope>
</reference>
<dbReference type="EMBL" id="CAUYUJ010014322">
    <property type="protein sequence ID" value="CAK0839767.1"/>
    <property type="molecule type" value="Genomic_DNA"/>
</dbReference>
<feature type="compositionally biased region" description="Low complexity" evidence="1">
    <location>
        <begin position="24"/>
        <end position="38"/>
    </location>
</feature>
<sequence>MHPTTEHVKVCCYIETCPSRGALSTASSSSSRPRLSTAAPPPCPRAAAPGRSTSGCRRRVEAHHRAVDIETMLKDTSPVCARLAMLAVVLLGPETLLRNVPRVEVEFAPLITVASPILGMLYRSAWHLDVGVDEPRALIALVCYRAFPWSTSRVDAAVVLPCCCAGPRRVPSETHHVWTPRFNIMLFILMPVVAEVALEVDVVIDEVSVVCEKRDDAIRVKASASCAPDGRWSLLVANTTTTYQHNHAKTHPRSTSNRSPLMWPTQVALASALRSLQ</sequence>
<protein>
    <submittedName>
        <fullName evidence="2">Uncharacterized protein</fullName>
    </submittedName>
</protein>
<evidence type="ECO:0000313" key="3">
    <source>
        <dbReference type="Proteomes" id="UP001189429"/>
    </source>
</evidence>
<evidence type="ECO:0000313" key="2">
    <source>
        <dbReference type="EMBL" id="CAK0839767.1"/>
    </source>
</evidence>
<dbReference type="Proteomes" id="UP001189429">
    <property type="component" value="Unassembled WGS sequence"/>
</dbReference>
<comment type="caution">
    <text evidence="2">The sequence shown here is derived from an EMBL/GenBank/DDBJ whole genome shotgun (WGS) entry which is preliminary data.</text>
</comment>
<organism evidence="2 3">
    <name type="scientific">Prorocentrum cordatum</name>
    <dbReference type="NCBI Taxonomy" id="2364126"/>
    <lineage>
        <taxon>Eukaryota</taxon>
        <taxon>Sar</taxon>
        <taxon>Alveolata</taxon>
        <taxon>Dinophyceae</taxon>
        <taxon>Prorocentrales</taxon>
        <taxon>Prorocentraceae</taxon>
        <taxon>Prorocentrum</taxon>
    </lineage>
</organism>
<proteinExistence type="predicted"/>
<feature type="region of interest" description="Disordered" evidence="1">
    <location>
        <begin position="24"/>
        <end position="57"/>
    </location>
</feature>
<gene>
    <name evidence="2" type="ORF">PCOR1329_LOCUS35372</name>
</gene>
<keyword evidence="3" id="KW-1185">Reference proteome</keyword>
<name>A0ABN9T4B7_9DINO</name>